<protein>
    <submittedName>
        <fullName evidence="1">Uncharacterized protein</fullName>
    </submittedName>
</protein>
<organism evidence="1 2">
    <name type="scientific">Bionectria ochroleuca</name>
    <name type="common">Gliocladium roseum</name>
    <dbReference type="NCBI Taxonomy" id="29856"/>
    <lineage>
        <taxon>Eukaryota</taxon>
        <taxon>Fungi</taxon>
        <taxon>Dikarya</taxon>
        <taxon>Ascomycota</taxon>
        <taxon>Pezizomycotina</taxon>
        <taxon>Sordariomycetes</taxon>
        <taxon>Hypocreomycetidae</taxon>
        <taxon>Hypocreales</taxon>
        <taxon>Bionectriaceae</taxon>
        <taxon>Clonostachys</taxon>
    </lineage>
</organism>
<dbReference type="EMBL" id="CABFNS010000837">
    <property type="protein sequence ID" value="VUC31903.1"/>
    <property type="molecule type" value="Genomic_DNA"/>
</dbReference>
<sequence>MSCLGDCFRRLKERIFGGSFSLPWAPSGTSPQFEKRREEWQKNCTQPSILRDFTEYLLHGTPLFEPTFMPWEETVLLQNFTRHANSYHRFDQDSFVSYLLTQIPGEEKFKATLVKAVPALWSLMVYFALWPFNATMEYPARGLAFPDFIRAIAFLCGRHSTMFKTWIDRDGVFNRKTDQPMLEYIFRALATSKAQASSSLPGQPAQLFSQRDILDVLNVSQPILNCRTESLNRNQLRPLASQLSSTPPELSHLSIRGNMLMPILELSSLLLQQVAKFDETSWPAALKDRISTAQKKLRHSEQVSYELYRLWLDHSTSEWNKASLGVPTLYDSLAILFNTFVNPGSLTTGKTQHWNTGKEKTLLILSLRNPDMSHS</sequence>
<reference evidence="1 2" key="1">
    <citation type="submission" date="2019-06" db="EMBL/GenBank/DDBJ databases">
        <authorList>
            <person name="Broberg M."/>
        </authorList>
    </citation>
    <scope>NUCLEOTIDE SEQUENCE [LARGE SCALE GENOMIC DNA]</scope>
</reference>
<gene>
    <name evidence="1" type="ORF">CLO192961_LOCUS315757</name>
</gene>
<dbReference type="Proteomes" id="UP000766486">
    <property type="component" value="Unassembled WGS sequence"/>
</dbReference>
<evidence type="ECO:0000313" key="1">
    <source>
        <dbReference type="EMBL" id="VUC31903.1"/>
    </source>
</evidence>
<keyword evidence="2" id="KW-1185">Reference proteome</keyword>
<proteinExistence type="predicted"/>
<evidence type="ECO:0000313" key="2">
    <source>
        <dbReference type="Proteomes" id="UP000766486"/>
    </source>
</evidence>
<accession>A0ABY6UMR0</accession>
<name>A0ABY6UMR0_BIOOC</name>
<comment type="caution">
    <text evidence="1">The sequence shown here is derived from an EMBL/GenBank/DDBJ whole genome shotgun (WGS) entry which is preliminary data.</text>
</comment>